<feature type="transmembrane region" description="Helical" evidence="1">
    <location>
        <begin position="57"/>
        <end position="79"/>
    </location>
</feature>
<keyword evidence="3" id="KW-1185">Reference proteome</keyword>
<accession>A0A6N7EUI5</accession>
<dbReference type="OrthoDB" id="5149784at2"/>
<evidence type="ECO:0008006" key="4">
    <source>
        <dbReference type="Google" id="ProtNLM"/>
    </source>
</evidence>
<keyword evidence="1" id="KW-0812">Transmembrane</keyword>
<keyword evidence="1" id="KW-0472">Membrane</keyword>
<proteinExistence type="predicted"/>
<keyword evidence="1" id="KW-1133">Transmembrane helix</keyword>
<dbReference type="Proteomes" id="UP000437709">
    <property type="component" value="Unassembled WGS sequence"/>
</dbReference>
<comment type="caution">
    <text evidence="2">The sequence shown here is derived from an EMBL/GenBank/DDBJ whole genome shotgun (WGS) entry which is preliminary data.</text>
</comment>
<dbReference type="RefSeq" id="WP_152194765.1">
    <property type="nucleotide sequence ID" value="NZ_VUKD01000002.1"/>
</dbReference>
<name>A0A6N7EUI5_9MICO</name>
<organism evidence="2 3">
    <name type="scientific">Georgenia subflava</name>
    <dbReference type="NCBI Taxonomy" id="1622177"/>
    <lineage>
        <taxon>Bacteria</taxon>
        <taxon>Bacillati</taxon>
        <taxon>Actinomycetota</taxon>
        <taxon>Actinomycetes</taxon>
        <taxon>Micrococcales</taxon>
        <taxon>Bogoriellaceae</taxon>
        <taxon>Georgenia</taxon>
    </lineage>
</organism>
<feature type="transmembrane region" description="Helical" evidence="1">
    <location>
        <begin position="28"/>
        <end position="45"/>
    </location>
</feature>
<gene>
    <name evidence="2" type="ORF">GB881_17520</name>
</gene>
<dbReference type="EMBL" id="WHPC01000113">
    <property type="protein sequence ID" value="MPV38814.1"/>
    <property type="molecule type" value="Genomic_DNA"/>
</dbReference>
<evidence type="ECO:0000313" key="3">
    <source>
        <dbReference type="Proteomes" id="UP000437709"/>
    </source>
</evidence>
<reference evidence="2 3" key="1">
    <citation type="submission" date="2019-10" db="EMBL/GenBank/DDBJ databases">
        <title>Georgenia wutianyii sp. nov. and Georgenia yuyongxinii sp. nov. isolated from plateau pika (Ochotona curzoniae) in the Qinghai-Tibet plateau of China.</title>
        <authorList>
            <person name="Tian Z."/>
        </authorList>
    </citation>
    <scope>NUCLEOTIDE SEQUENCE [LARGE SCALE GENOMIC DNA]</scope>
    <source>
        <strain evidence="2 3">JCM 19765</strain>
    </source>
</reference>
<evidence type="ECO:0000313" key="2">
    <source>
        <dbReference type="EMBL" id="MPV38814.1"/>
    </source>
</evidence>
<sequence length="125" mass="13324">MRIFGLVLLLAMGLGLFALPWPWPLASGVLCLVALALGIVALVKVRGAKVRGAMTPVLVAGLVLAAVMGLATVSQAVLWREYSTYSECLGAAITQQAKDACRSQLERDLDERVQDMQQLLDSGRG</sequence>
<evidence type="ECO:0000256" key="1">
    <source>
        <dbReference type="SAM" id="Phobius"/>
    </source>
</evidence>
<dbReference type="AlphaFoldDB" id="A0A6N7EUI5"/>
<protein>
    <recommendedName>
        <fullName evidence="4">DUF4190 domain-containing protein</fullName>
    </recommendedName>
</protein>